<feature type="transmembrane region" description="Helical" evidence="6">
    <location>
        <begin position="342"/>
        <end position="361"/>
    </location>
</feature>
<evidence type="ECO:0000313" key="8">
    <source>
        <dbReference type="Proteomes" id="UP000233293"/>
    </source>
</evidence>
<dbReference type="InterPro" id="IPR044878">
    <property type="entry name" value="UbiA_sf"/>
</dbReference>
<evidence type="ECO:0000313" key="7">
    <source>
        <dbReference type="EMBL" id="PKU22757.1"/>
    </source>
</evidence>
<keyword evidence="8" id="KW-1185">Reference proteome</keyword>
<accession>A0A2N3PQT6</accession>
<dbReference type="EMBL" id="PIUM01000027">
    <property type="protein sequence ID" value="PKU22757.1"/>
    <property type="molecule type" value="Genomic_DNA"/>
</dbReference>
<dbReference type="Gene3D" id="3.40.50.1000">
    <property type="entry name" value="HAD superfamily/HAD-like"/>
    <property type="match status" value="1"/>
</dbReference>
<keyword evidence="2" id="KW-1003">Cell membrane</keyword>
<evidence type="ECO:0000256" key="4">
    <source>
        <dbReference type="ARBA" id="ARBA00022989"/>
    </source>
</evidence>
<keyword evidence="5 6" id="KW-0472">Membrane</keyword>
<dbReference type="Gene3D" id="1.10.357.140">
    <property type="entry name" value="UbiA prenyltransferase"/>
    <property type="match status" value="1"/>
</dbReference>
<evidence type="ECO:0000256" key="6">
    <source>
        <dbReference type="SAM" id="Phobius"/>
    </source>
</evidence>
<evidence type="ECO:0000256" key="3">
    <source>
        <dbReference type="ARBA" id="ARBA00022692"/>
    </source>
</evidence>
<feature type="transmembrane region" description="Helical" evidence="6">
    <location>
        <begin position="274"/>
        <end position="300"/>
    </location>
</feature>
<evidence type="ECO:0000256" key="5">
    <source>
        <dbReference type="ARBA" id="ARBA00023136"/>
    </source>
</evidence>
<evidence type="ECO:0008006" key="9">
    <source>
        <dbReference type="Google" id="ProtNLM"/>
    </source>
</evidence>
<dbReference type="Proteomes" id="UP000233293">
    <property type="component" value="Unassembled WGS sequence"/>
</dbReference>
<protein>
    <recommendedName>
        <fullName evidence="9">UbiA family prenyltransferase</fullName>
    </recommendedName>
</protein>
<evidence type="ECO:0000256" key="1">
    <source>
        <dbReference type="ARBA" id="ARBA00004141"/>
    </source>
</evidence>
<gene>
    <name evidence="7" type="ORF">CWS72_19985</name>
</gene>
<dbReference type="InterPro" id="IPR000537">
    <property type="entry name" value="UbiA_prenyltransferase"/>
</dbReference>
<feature type="transmembrane region" description="Helical" evidence="6">
    <location>
        <begin position="386"/>
        <end position="408"/>
    </location>
</feature>
<reference evidence="8" key="1">
    <citation type="submission" date="2017-12" db="EMBL/GenBank/DDBJ databases">
        <title>Draft genome sequence of Telmatospirillum siberiense 26-4b1T, an acidotolerant peatland alphaproteobacterium potentially involved in sulfur cycling.</title>
        <authorList>
            <person name="Hausmann B."/>
            <person name="Pjevac P."/>
            <person name="Schreck K."/>
            <person name="Herbold C.W."/>
            <person name="Daims H."/>
            <person name="Wagner M."/>
            <person name="Pester M."/>
            <person name="Loy A."/>
        </authorList>
    </citation>
    <scope>NUCLEOTIDE SEQUENCE [LARGE SCALE GENOMIC DNA]</scope>
    <source>
        <strain evidence="8">26-4b1</strain>
    </source>
</reference>
<name>A0A2N3PQT6_9PROT</name>
<dbReference type="GO" id="GO:0016020">
    <property type="term" value="C:membrane"/>
    <property type="evidence" value="ECO:0007669"/>
    <property type="project" value="UniProtKB-SubCell"/>
</dbReference>
<dbReference type="AlphaFoldDB" id="A0A2N3PQT6"/>
<keyword evidence="4 6" id="KW-1133">Transmembrane helix</keyword>
<dbReference type="CDD" id="cd13963">
    <property type="entry name" value="PT_UbiA_2"/>
    <property type="match status" value="1"/>
</dbReference>
<dbReference type="InterPro" id="IPR023214">
    <property type="entry name" value="HAD_sf"/>
</dbReference>
<proteinExistence type="predicted"/>
<organism evidence="7 8">
    <name type="scientific">Telmatospirillum siberiense</name>
    <dbReference type="NCBI Taxonomy" id="382514"/>
    <lineage>
        <taxon>Bacteria</taxon>
        <taxon>Pseudomonadati</taxon>
        <taxon>Pseudomonadota</taxon>
        <taxon>Alphaproteobacteria</taxon>
        <taxon>Rhodospirillales</taxon>
        <taxon>Rhodospirillaceae</taxon>
        <taxon>Telmatospirillum</taxon>
    </lineage>
</organism>
<dbReference type="RefSeq" id="WP_101252407.1">
    <property type="nucleotide sequence ID" value="NZ_PIUM01000027.1"/>
</dbReference>
<sequence length="473" mass="51845">MKTGLFPLVVDLDGTLIRSDLLLESFFSLLAKSPLQALVAFTRLLRGKAALKTYLADHATLDIDNIPLDGTVLAYVRAERERGRPIYLASASDHRYVEALAQRTGLFDGSFGTTMERNLSGTTKAQLLCDEFGEKGFDYLGNDRKDLNVWKFCRQAIVANATDGLLRRIRRNGRDPLALPRTTVSFRTYLSAFRVHHWIKNVLVFAPLLAGHVITVQTLSSAALAAIAFSLAASSAYLLNDLLDLPHDRTHASKRFRPLASGAMPLMRGVSSAVLLLIVAALIGIALPFRFLGFLAIYFAGTVAYSVGLKQLLLIDVMTLAGLYTLRVIAGGAVSQVPLSPWFLAFSTFFFLCLALIKRYIELIGRLKRQAGNPSGRSYTLDDLPILSSLAAASGYGAVLVLALYFHSPEVHALYHAPELLWLTCPPLLYWISRLLMLAHRGLLDDDPVVYTATDKISWVVGGVILAIVLVAI</sequence>
<comment type="subcellular location">
    <subcellularLocation>
        <location evidence="1">Membrane</location>
        <topology evidence="1">Multi-pass membrane protein</topology>
    </subcellularLocation>
</comment>
<dbReference type="SUPFAM" id="SSF56784">
    <property type="entry name" value="HAD-like"/>
    <property type="match status" value="1"/>
</dbReference>
<dbReference type="Pfam" id="PF01040">
    <property type="entry name" value="UbiA"/>
    <property type="match status" value="1"/>
</dbReference>
<keyword evidence="3 6" id="KW-0812">Transmembrane</keyword>
<dbReference type="InterPro" id="IPR036412">
    <property type="entry name" value="HAD-like_sf"/>
</dbReference>
<feature type="transmembrane region" description="Helical" evidence="6">
    <location>
        <begin position="449"/>
        <end position="472"/>
    </location>
</feature>
<dbReference type="GO" id="GO:0016765">
    <property type="term" value="F:transferase activity, transferring alkyl or aryl (other than methyl) groups"/>
    <property type="evidence" value="ECO:0007669"/>
    <property type="project" value="InterPro"/>
</dbReference>
<comment type="caution">
    <text evidence="7">The sequence shown here is derived from an EMBL/GenBank/DDBJ whole genome shotgun (WGS) entry which is preliminary data.</text>
</comment>
<feature type="transmembrane region" description="Helical" evidence="6">
    <location>
        <begin position="312"/>
        <end position="330"/>
    </location>
</feature>
<evidence type="ECO:0000256" key="2">
    <source>
        <dbReference type="ARBA" id="ARBA00022475"/>
    </source>
</evidence>
<dbReference type="NCBIfam" id="NF006088">
    <property type="entry name" value="PRK08238.1"/>
    <property type="match status" value="1"/>
</dbReference>